<dbReference type="PRINTS" id="PR00598">
    <property type="entry name" value="HTHMARR"/>
</dbReference>
<sequence length="149" mass="17157">MESVGKWISTIHRYAHIFFNQEADELGIGGGQFSFLFLLYRQDGVSQDHLAKKLYIDKATTARAIQKLEECGFVRREKSEIDRRQNLVYLTDKAHGVKEQVMETLANWTNILTKDFSEEEYEIVLRLLKKMAGNATEHISKGEGCKREG</sequence>
<dbReference type="Pfam" id="PF01047">
    <property type="entry name" value="MarR"/>
    <property type="match status" value="1"/>
</dbReference>
<dbReference type="InterPro" id="IPR000835">
    <property type="entry name" value="HTH_MarR-typ"/>
</dbReference>
<evidence type="ECO:0000256" key="3">
    <source>
        <dbReference type="ARBA" id="ARBA00023163"/>
    </source>
</evidence>
<reference evidence="5 6" key="1">
    <citation type="submission" date="2016-08" db="EMBL/GenBank/DDBJ databases">
        <title>Genome of Bacillus solimangrovi GH2-4.</title>
        <authorList>
            <person name="Lim S."/>
            <person name="Kim B.-C."/>
        </authorList>
    </citation>
    <scope>NUCLEOTIDE SEQUENCE [LARGE SCALE GENOMIC DNA]</scope>
    <source>
        <strain evidence="5 6">GH2-4</strain>
    </source>
</reference>
<keyword evidence="2" id="KW-0238">DNA-binding</keyword>
<dbReference type="PANTHER" id="PTHR42756">
    <property type="entry name" value="TRANSCRIPTIONAL REGULATOR, MARR"/>
    <property type="match status" value="1"/>
</dbReference>
<comment type="caution">
    <text evidence="5">The sequence shown here is derived from an EMBL/GenBank/DDBJ whole genome shotgun (WGS) entry which is preliminary data.</text>
</comment>
<dbReference type="InterPro" id="IPR036390">
    <property type="entry name" value="WH_DNA-bd_sf"/>
</dbReference>
<gene>
    <name evidence="5" type="ORF">BFG57_10390</name>
</gene>
<evidence type="ECO:0000259" key="4">
    <source>
        <dbReference type="PROSITE" id="PS50995"/>
    </source>
</evidence>
<evidence type="ECO:0000256" key="2">
    <source>
        <dbReference type="ARBA" id="ARBA00023125"/>
    </source>
</evidence>
<protein>
    <recommendedName>
        <fullName evidence="4">HTH marR-type domain-containing protein</fullName>
    </recommendedName>
</protein>
<feature type="domain" description="HTH marR-type" evidence="4">
    <location>
        <begin position="1"/>
        <end position="133"/>
    </location>
</feature>
<dbReference type="InterPro" id="IPR036388">
    <property type="entry name" value="WH-like_DNA-bd_sf"/>
</dbReference>
<dbReference type="SMART" id="SM00347">
    <property type="entry name" value="HTH_MARR"/>
    <property type="match status" value="1"/>
</dbReference>
<dbReference type="OrthoDB" id="6462103at2"/>
<dbReference type="PROSITE" id="PS01117">
    <property type="entry name" value="HTH_MARR_1"/>
    <property type="match status" value="1"/>
</dbReference>
<proteinExistence type="predicted"/>
<dbReference type="STRING" id="1305675.BFG57_10390"/>
<dbReference type="RefSeq" id="WP_069716013.1">
    <property type="nucleotide sequence ID" value="NZ_MJEH01000006.1"/>
</dbReference>
<dbReference type="PANTHER" id="PTHR42756:SF1">
    <property type="entry name" value="TRANSCRIPTIONAL REPRESSOR OF EMRAB OPERON"/>
    <property type="match status" value="1"/>
</dbReference>
<evidence type="ECO:0000313" key="6">
    <source>
        <dbReference type="Proteomes" id="UP000095209"/>
    </source>
</evidence>
<name>A0A1E5LIY5_9BACI</name>
<dbReference type="InterPro" id="IPR023187">
    <property type="entry name" value="Tscrpt_reg_MarR-type_CS"/>
</dbReference>
<dbReference type="SUPFAM" id="SSF46785">
    <property type="entry name" value="Winged helix' DNA-binding domain"/>
    <property type="match status" value="1"/>
</dbReference>
<dbReference type="Proteomes" id="UP000095209">
    <property type="component" value="Unassembled WGS sequence"/>
</dbReference>
<evidence type="ECO:0000256" key="1">
    <source>
        <dbReference type="ARBA" id="ARBA00023015"/>
    </source>
</evidence>
<keyword evidence="1" id="KW-0805">Transcription regulation</keyword>
<keyword evidence="6" id="KW-1185">Reference proteome</keyword>
<dbReference type="GO" id="GO:0003700">
    <property type="term" value="F:DNA-binding transcription factor activity"/>
    <property type="evidence" value="ECO:0007669"/>
    <property type="project" value="InterPro"/>
</dbReference>
<organism evidence="5 6">
    <name type="scientific">Bacillus solimangrovi</name>
    <dbReference type="NCBI Taxonomy" id="1305675"/>
    <lineage>
        <taxon>Bacteria</taxon>
        <taxon>Bacillati</taxon>
        <taxon>Bacillota</taxon>
        <taxon>Bacilli</taxon>
        <taxon>Bacillales</taxon>
        <taxon>Bacillaceae</taxon>
        <taxon>Bacillus</taxon>
    </lineage>
</organism>
<accession>A0A1E5LIY5</accession>
<evidence type="ECO:0000313" key="5">
    <source>
        <dbReference type="EMBL" id="OEH94045.1"/>
    </source>
</evidence>
<dbReference type="PROSITE" id="PS50995">
    <property type="entry name" value="HTH_MARR_2"/>
    <property type="match status" value="1"/>
</dbReference>
<dbReference type="Gene3D" id="1.10.10.10">
    <property type="entry name" value="Winged helix-like DNA-binding domain superfamily/Winged helix DNA-binding domain"/>
    <property type="match status" value="1"/>
</dbReference>
<dbReference type="GO" id="GO:0003677">
    <property type="term" value="F:DNA binding"/>
    <property type="evidence" value="ECO:0007669"/>
    <property type="project" value="UniProtKB-KW"/>
</dbReference>
<dbReference type="AlphaFoldDB" id="A0A1E5LIY5"/>
<dbReference type="EMBL" id="MJEH01000006">
    <property type="protein sequence ID" value="OEH94045.1"/>
    <property type="molecule type" value="Genomic_DNA"/>
</dbReference>
<keyword evidence="3" id="KW-0804">Transcription</keyword>